<dbReference type="Gene3D" id="2.30.130.10">
    <property type="entry name" value="PUA domain"/>
    <property type="match status" value="1"/>
</dbReference>
<evidence type="ECO:0000256" key="5">
    <source>
        <dbReference type="ARBA" id="ARBA00022691"/>
    </source>
</evidence>
<comment type="caution">
    <text evidence="9">The sequence shown here is derived from an EMBL/GenBank/DDBJ whole genome shotgun (WGS) entry which is preliminary data.</text>
</comment>
<evidence type="ECO:0000256" key="2">
    <source>
        <dbReference type="ARBA" id="ARBA00022490"/>
    </source>
</evidence>
<dbReference type="PANTHER" id="PTHR42873:SF1">
    <property type="entry name" value="S-ADENOSYLMETHIONINE-DEPENDENT METHYLTRANSFERASE DOMAIN-CONTAINING PROTEIN"/>
    <property type="match status" value="1"/>
</dbReference>
<dbReference type="Gene3D" id="3.40.50.150">
    <property type="entry name" value="Vaccinia Virus protein VP39"/>
    <property type="match status" value="1"/>
</dbReference>
<dbReference type="Pfam" id="PF17785">
    <property type="entry name" value="PUA_3"/>
    <property type="match status" value="1"/>
</dbReference>
<dbReference type="InterPro" id="IPR019614">
    <property type="entry name" value="SAM-dep_methyl-trfase"/>
</dbReference>
<dbReference type="CDD" id="cd11572">
    <property type="entry name" value="RlmI_M_like"/>
    <property type="match status" value="1"/>
</dbReference>
<feature type="domain" description="S-adenosylmethionine-dependent methyltransferase" evidence="7">
    <location>
        <begin position="187"/>
        <end position="360"/>
    </location>
</feature>
<dbReference type="GO" id="GO:0005737">
    <property type="term" value="C:cytoplasm"/>
    <property type="evidence" value="ECO:0007669"/>
    <property type="project" value="UniProtKB-SubCell"/>
</dbReference>
<dbReference type="GO" id="GO:0032259">
    <property type="term" value="P:methylation"/>
    <property type="evidence" value="ECO:0007669"/>
    <property type="project" value="UniProtKB-KW"/>
</dbReference>
<protein>
    <submittedName>
        <fullName evidence="9">RlmI/RlmK family 23S rRNA methyltransferase</fullName>
    </submittedName>
</protein>
<keyword evidence="4 9" id="KW-0808">Transferase</keyword>
<proteinExistence type="inferred from homology"/>
<dbReference type="RefSeq" id="WP_109922091.1">
    <property type="nucleotide sequence ID" value="NZ_QGLF01000004.1"/>
</dbReference>
<comment type="similarity">
    <text evidence="6">Belongs to the methyltransferase superfamily. RlmI family.</text>
</comment>
<evidence type="ECO:0000313" key="9">
    <source>
        <dbReference type="EMBL" id="PWR19906.1"/>
    </source>
</evidence>
<dbReference type="SUPFAM" id="SSF53335">
    <property type="entry name" value="S-adenosyl-L-methionine-dependent methyltransferases"/>
    <property type="match status" value="1"/>
</dbReference>
<dbReference type="InterPro" id="IPR036974">
    <property type="entry name" value="PUA_sf"/>
</dbReference>
<keyword evidence="3 9" id="KW-0489">Methyltransferase</keyword>
<sequence>MTDAVPTLTLQAGHDRRISGGHPWAYSNELRLDAAAKALPPGTLVRLARADGKSLGIASFNRNTLIAARLLLRDGAAQPAAIDGAFMEARIRAALRLREYFFAGPYYRLVHAEGDGLPGFIIDRFAETLVVQANTAGAEALTPLLLDTLDRVLAPQALVLRNDSAYRELEGLPRAITLARGSLPARVEVVEHGVTHGVEPLDGQKTGWFFDLHGARGLVAGLAPGGRVLDLCCNGGAFGLAALKAGAESAVLVDRAQQALGAAEASAAANGLADRARFIRADLFEEAERQRDAGNRYEVVVADPPSFAKSRKDVPQALRAYRKLARDAAVLVAPGGFLFIASCSHNIEHDAFVTEVARGIANAGRESRIIADGGAGPDHPVHPQLPETGYLKWLVLALD</sequence>
<reference evidence="10" key="1">
    <citation type="submission" date="2018-05" db="EMBL/GenBank/DDBJ databases">
        <title>Zavarzinia sp. HR-AS.</title>
        <authorList>
            <person name="Lee Y."/>
            <person name="Jeon C.O."/>
        </authorList>
    </citation>
    <scope>NUCLEOTIDE SEQUENCE [LARGE SCALE GENOMIC DNA]</scope>
    <source>
        <strain evidence="10">DSM 1231</strain>
    </source>
</reference>
<evidence type="ECO:0000259" key="7">
    <source>
        <dbReference type="Pfam" id="PF10672"/>
    </source>
</evidence>
<dbReference type="GO" id="GO:0003723">
    <property type="term" value="F:RNA binding"/>
    <property type="evidence" value="ECO:0007669"/>
    <property type="project" value="InterPro"/>
</dbReference>
<dbReference type="Gene3D" id="3.30.750.80">
    <property type="entry name" value="RNA methyltransferase domain (HRMD) like"/>
    <property type="match status" value="1"/>
</dbReference>
<dbReference type="InterPro" id="IPR041532">
    <property type="entry name" value="RlmI-like_PUA"/>
</dbReference>
<accession>A0A317E1B0</accession>
<dbReference type="OrthoDB" id="9805492at2"/>
<gene>
    <name evidence="9" type="ORF">DKG75_15755</name>
</gene>
<evidence type="ECO:0000313" key="10">
    <source>
        <dbReference type="Proteomes" id="UP000246077"/>
    </source>
</evidence>
<evidence type="ECO:0000256" key="3">
    <source>
        <dbReference type="ARBA" id="ARBA00022603"/>
    </source>
</evidence>
<name>A0A317E1B0_9PROT</name>
<dbReference type="PANTHER" id="PTHR42873">
    <property type="entry name" value="RIBOSOMAL RNA LARGE SUBUNIT METHYLTRANSFERASE"/>
    <property type="match status" value="1"/>
</dbReference>
<feature type="domain" description="RlmI-like PUA" evidence="8">
    <location>
        <begin position="8"/>
        <end position="71"/>
    </location>
</feature>
<dbReference type="CDD" id="cd02440">
    <property type="entry name" value="AdoMet_MTases"/>
    <property type="match status" value="1"/>
</dbReference>
<dbReference type="Proteomes" id="UP000246077">
    <property type="component" value="Unassembled WGS sequence"/>
</dbReference>
<dbReference type="InterPro" id="IPR015947">
    <property type="entry name" value="PUA-like_sf"/>
</dbReference>
<dbReference type="AlphaFoldDB" id="A0A317E1B0"/>
<keyword evidence="5" id="KW-0949">S-adenosyl-L-methionine</keyword>
<dbReference type="Pfam" id="PF10672">
    <property type="entry name" value="Methyltrans_SAM"/>
    <property type="match status" value="1"/>
</dbReference>
<dbReference type="SUPFAM" id="SSF88697">
    <property type="entry name" value="PUA domain-like"/>
    <property type="match status" value="1"/>
</dbReference>
<evidence type="ECO:0000259" key="8">
    <source>
        <dbReference type="Pfam" id="PF17785"/>
    </source>
</evidence>
<organism evidence="9 10">
    <name type="scientific">Zavarzinia compransoris</name>
    <dbReference type="NCBI Taxonomy" id="1264899"/>
    <lineage>
        <taxon>Bacteria</taxon>
        <taxon>Pseudomonadati</taxon>
        <taxon>Pseudomonadota</taxon>
        <taxon>Alphaproteobacteria</taxon>
        <taxon>Rhodospirillales</taxon>
        <taxon>Zavarziniaceae</taxon>
        <taxon>Zavarzinia</taxon>
    </lineage>
</organism>
<dbReference type="GO" id="GO:0008168">
    <property type="term" value="F:methyltransferase activity"/>
    <property type="evidence" value="ECO:0007669"/>
    <property type="project" value="UniProtKB-KW"/>
</dbReference>
<dbReference type="InterPro" id="IPR029063">
    <property type="entry name" value="SAM-dependent_MTases_sf"/>
</dbReference>
<keyword evidence="2" id="KW-0963">Cytoplasm</keyword>
<evidence type="ECO:0000256" key="6">
    <source>
        <dbReference type="ARBA" id="ARBA00038091"/>
    </source>
</evidence>
<comment type="subcellular location">
    <subcellularLocation>
        <location evidence="1">Cytoplasm</location>
    </subcellularLocation>
</comment>
<dbReference type="EMBL" id="QGLF01000004">
    <property type="protein sequence ID" value="PWR19906.1"/>
    <property type="molecule type" value="Genomic_DNA"/>
</dbReference>
<evidence type="ECO:0000256" key="4">
    <source>
        <dbReference type="ARBA" id="ARBA00022679"/>
    </source>
</evidence>
<keyword evidence="10" id="KW-1185">Reference proteome</keyword>
<evidence type="ECO:0000256" key="1">
    <source>
        <dbReference type="ARBA" id="ARBA00004496"/>
    </source>
</evidence>